<keyword evidence="3" id="KW-1185">Reference proteome</keyword>
<evidence type="ECO:0000256" key="1">
    <source>
        <dbReference type="SAM" id="SignalP"/>
    </source>
</evidence>
<evidence type="ECO:0000313" key="3">
    <source>
        <dbReference type="Proteomes" id="UP000007875"/>
    </source>
</evidence>
<sequence>MNKAFLVLLLIGLFAATECNADAASYWHRIGRTWNQNSLKELDGMCFEEVTSLLDSMSE</sequence>
<evidence type="ECO:0000313" key="2">
    <source>
        <dbReference type="Ensembl" id="ENSCSAVP00000015592.1"/>
    </source>
</evidence>
<dbReference type="Ensembl" id="ENSCSAVT00000015770.1">
    <property type="protein sequence ID" value="ENSCSAVP00000015592.1"/>
    <property type="gene ID" value="ENSCSAVG00000009158.1"/>
</dbReference>
<accession>H2ZDC6</accession>
<dbReference type="HOGENOM" id="CLU_2960036_0_0_1"/>
<feature type="chain" id="PRO_5003578908" evidence="1">
    <location>
        <begin position="22"/>
        <end position="59"/>
    </location>
</feature>
<dbReference type="AlphaFoldDB" id="H2ZDC6"/>
<dbReference type="InParanoid" id="H2ZDC6"/>
<feature type="signal peptide" evidence="1">
    <location>
        <begin position="1"/>
        <end position="21"/>
    </location>
</feature>
<organism evidence="2 3">
    <name type="scientific">Ciona savignyi</name>
    <name type="common">Pacific transparent sea squirt</name>
    <dbReference type="NCBI Taxonomy" id="51511"/>
    <lineage>
        <taxon>Eukaryota</taxon>
        <taxon>Metazoa</taxon>
        <taxon>Chordata</taxon>
        <taxon>Tunicata</taxon>
        <taxon>Ascidiacea</taxon>
        <taxon>Phlebobranchia</taxon>
        <taxon>Cionidae</taxon>
        <taxon>Ciona</taxon>
    </lineage>
</organism>
<keyword evidence="1" id="KW-0732">Signal</keyword>
<name>H2ZDC6_CIOSA</name>
<proteinExistence type="predicted"/>
<reference evidence="3" key="1">
    <citation type="submission" date="2003-08" db="EMBL/GenBank/DDBJ databases">
        <authorList>
            <person name="Birren B."/>
            <person name="Nusbaum C."/>
            <person name="Abebe A."/>
            <person name="Abouelleil A."/>
            <person name="Adekoya E."/>
            <person name="Ait-zahra M."/>
            <person name="Allen N."/>
            <person name="Allen T."/>
            <person name="An P."/>
            <person name="Anderson M."/>
            <person name="Anderson S."/>
            <person name="Arachchi H."/>
            <person name="Armbruster J."/>
            <person name="Bachantsang P."/>
            <person name="Baldwin J."/>
            <person name="Barry A."/>
            <person name="Bayul T."/>
            <person name="Blitshsteyn B."/>
            <person name="Bloom T."/>
            <person name="Blye J."/>
            <person name="Boguslavskiy L."/>
            <person name="Borowsky M."/>
            <person name="Boukhgalter B."/>
            <person name="Brunache A."/>
            <person name="Butler J."/>
            <person name="Calixte N."/>
            <person name="Calvo S."/>
            <person name="Camarata J."/>
            <person name="Campo K."/>
            <person name="Chang J."/>
            <person name="Cheshatsang Y."/>
            <person name="Citroen M."/>
            <person name="Collymore A."/>
            <person name="Considine T."/>
            <person name="Cook A."/>
            <person name="Cooke P."/>
            <person name="Corum B."/>
            <person name="Cuomo C."/>
            <person name="David R."/>
            <person name="Dawoe T."/>
            <person name="Degray S."/>
            <person name="Dodge S."/>
            <person name="Dooley K."/>
            <person name="Dorje P."/>
            <person name="Dorjee K."/>
            <person name="Dorris L."/>
            <person name="Duffey N."/>
            <person name="Dupes A."/>
            <person name="Elkins T."/>
            <person name="Engels R."/>
            <person name="Erickson J."/>
            <person name="Farina A."/>
            <person name="Faro S."/>
            <person name="Ferreira P."/>
            <person name="Fischer H."/>
            <person name="Fitzgerald M."/>
            <person name="Foley K."/>
            <person name="Gage D."/>
            <person name="Galagan J."/>
            <person name="Gearin G."/>
            <person name="Gnerre S."/>
            <person name="Gnirke A."/>
            <person name="Goyette A."/>
            <person name="Graham J."/>
            <person name="Grandbois E."/>
            <person name="Gyaltsen K."/>
            <person name="Hafez N."/>
            <person name="Hagopian D."/>
            <person name="Hagos B."/>
            <person name="Hall J."/>
            <person name="Hatcher B."/>
            <person name="Heller A."/>
            <person name="Higgins H."/>
            <person name="Honan T."/>
            <person name="Horn A."/>
            <person name="Houde N."/>
            <person name="Hughes L."/>
            <person name="Hulme W."/>
            <person name="Husby E."/>
            <person name="Iliev I."/>
            <person name="Jaffe D."/>
            <person name="Jones C."/>
            <person name="Kamal M."/>
            <person name="Kamat A."/>
            <person name="Kamvysselis M."/>
            <person name="Karlsson E."/>
            <person name="Kells C."/>
            <person name="Kieu A."/>
            <person name="Kisner P."/>
            <person name="Kodira C."/>
            <person name="Kulbokas E."/>
            <person name="Labutti K."/>
            <person name="Lama D."/>
            <person name="Landers T."/>
            <person name="Leger J."/>
            <person name="Levine S."/>
            <person name="Lewis D."/>
            <person name="Lewis T."/>
            <person name="Lindblad-toh K."/>
            <person name="Liu X."/>
            <person name="Lokyitsang T."/>
            <person name="Lokyitsang Y."/>
            <person name="Lucien O."/>
            <person name="Lui A."/>
            <person name="Ma L.J."/>
            <person name="Mabbitt R."/>
            <person name="Macdonald J."/>
            <person name="Maclean C."/>
            <person name="Major J."/>
            <person name="Manning J."/>
            <person name="Marabella R."/>
            <person name="Maru K."/>
            <person name="Matthews C."/>
            <person name="Mauceli E."/>
            <person name="Mccarthy M."/>
            <person name="Mcdonough S."/>
            <person name="Mcghee T."/>
            <person name="Meldrim J."/>
            <person name="Meneus L."/>
            <person name="Mesirov J."/>
            <person name="Mihalev A."/>
            <person name="Mihova T."/>
            <person name="Mikkelsen T."/>
            <person name="Mlenga V."/>
            <person name="Moru K."/>
            <person name="Mozes J."/>
            <person name="Mulrain L."/>
            <person name="Munson G."/>
            <person name="Naylor J."/>
            <person name="Newes C."/>
            <person name="Nguyen C."/>
            <person name="Nguyen N."/>
            <person name="Nguyen T."/>
            <person name="Nicol R."/>
            <person name="Nielsen C."/>
            <person name="Nizzari M."/>
            <person name="Norbu C."/>
            <person name="Norbu N."/>
            <person name="O'donnell P."/>
            <person name="Okoawo O."/>
            <person name="O'leary S."/>
            <person name="Omotosho B."/>
            <person name="O'neill K."/>
            <person name="Osman S."/>
            <person name="Parker S."/>
            <person name="Perrin D."/>
            <person name="Phunkhang P."/>
            <person name="Piqani B."/>
            <person name="Purcell S."/>
            <person name="Rachupka T."/>
            <person name="Ramasamy U."/>
            <person name="Rameau R."/>
            <person name="Ray V."/>
            <person name="Raymond C."/>
            <person name="Retta R."/>
            <person name="Richardson S."/>
            <person name="Rise C."/>
            <person name="Rodriguez J."/>
            <person name="Rogers J."/>
            <person name="Rogov P."/>
            <person name="Rutman M."/>
            <person name="Schupbach R."/>
            <person name="Seaman C."/>
            <person name="Settipalli S."/>
            <person name="Sharpe T."/>
            <person name="Sheridan J."/>
            <person name="Sherpa N."/>
            <person name="Shi J."/>
            <person name="Smirnov S."/>
            <person name="Smith C."/>
            <person name="Sougnez C."/>
            <person name="Spencer B."/>
            <person name="Stalker J."/>
            <person name="Stange-thomann N."/>
            <person name="Stavropoulos S."/>
            <person name="Stetson K."/>
            <person name="Stone C."/>
            <person name="Stone S."/>
            <person name="Stubbs M."/>
            <person name="Talamas J."/>
            <person name="Tchuinga P."/>
            <person name="Tenzing P."/>
            <person name="Tesfaye S."/>
            <person name="Theodore J."/>
            <person name="Thoulutsang Y."/>
            <person name="Topham K."/>
            <person name="Towey S."/>
            <person name="Tsamla T."/>
            <person name="Tsomo N."/>
            <person name="Vallee D."/>
            <person name="Vassiliev H."/>
            <person name="Venkataraman V."/>
            <person name="Vinson J."/>
            <person name="Vo A."/>
            <person name="Wade C."/>
            <person name="Wang S."/>
            <person name="Wangchuk T."/>
            <person name="Wangdi T."/>
            <person name="Whittaker C."/>
            <person name="Wilkinson J."/>
            <person name="Wu Y."/>
            <person name="Wyman D."/>
            <person name="Yadav S."/>
            <person name="Yang S."/>
            <person name="Yang X."/>
            <person name="Yeager S."/>
            <person name="Yee E."/>
            <person name="Young G."/>
            <person name="Zainoun J."/>
            <person name="Zembeck L."/>
            <person name="Zimmer A."/>
            <person name="Zody M."/>
            <person name="Lander E."/>
        </authorList>
    </citation>
    <scope>NUCLEOTIDE SEQUENCE [LARGE SCALE GENOMIC DNA]</scope>
</reference>
<reference evidence="2" key="3">
    <citation type="submission" date="2025-09" db="UniProtKB">
        <authorList>
            <consortium name="Ensembl"/>
        </authorList>
    </citation>
    <scope>IDENTIFICATION</scope>
</reference>
<dbReference type="Proteomes" id="UP000007875">
    <property type="component" value="Unassembled WGS sequence"/>
</dbReference>
<protein>
    <submittedName>
        <fullName evidence="2">Uncharacterized protein</fullName>
    </submittedName>
</protein>
<reference evidence="2" key="2">
    <citation type="submission" date="2025-08" db="UniProtKB">
        <authorList>
            <consortium name="Ensembl"/>
        </authorList>
    </citation>
    <scope>IDENTIFICATION</scope>
</reference>